<evidence type="ECO:0000313" key="1">
    <source>
        <dbReference type="EMBL" id="GLD54430.1"/>
    </source>
</evidence>
<organism evidence="1 2">
    <name type="scientific">Lates japonicus</name>
    <name type="common">Japanese lates</name>
    <dbReference type="NCBI Taxonomy" id="270547"/>
    <lineage>
        <taxon>Eukaryota</taxon>
        <taxon>Metazoa</taxon>
        <taxon>Chordata</taxon>
        <taxon>Craniata</taxon>
        <taxon>Vertebrata</taxon>
        <taxon>Euteleostomi</taxon>
        <taxon>Actinopterygii</taxon>
        <taxon>Neopterygii</taxon>
        <taxon>Teleostei</taxon>
        <taxon>Neoteleostei</taxon>
        <taxon>Acanthomorphata</taxon>
        <taxon>Carangaria</taxon>
        <taxon>Carangaria incertae sedis</taxon>
        <taxon>Centropomidae</taxon>
        <taxon>Lates</taxon>
    </lineage>
</organism>
<proteinExistence type="predicted"/>
<evidence type="ECO:0000313" key="2">
    <source>
        <dbReference type="Proteomes" id="UP001279410"/>
    </source>
</evidence>
<dbReference type="Proteomes" id="UP001279410">
    <property type="component" value="Unassembled WGS sequence"/>
</dbReference>
<protein>
    <submittedName>
        <fullName evidence="1">Uncharacterized protein</fullName>
    </submittedName>
</protein>
<gene>
    <name evidence="1" type="ORF">AKAME5_002978600</name>
</gene>
<reference evidence="1" key="1">
    <citation type="submission" date="2022-08" db="EMBL/GenBank/DDBJ databases">
        <title>Genome sequencing of akame (Lates japonicus).</title>
        <authorList>
            <person name="Hashiguchi Y."/>
            <person name="Takahashi H."/>
        </authorList>
    </citation>
    <scope>NUCLEOTIDE SEQUENCE</scope>
    <source>
        <strain evidence="1">Kochi</strain>
    </source>
</reference>
<name>A0AAD3MHQ7_LATJO</name>
<comment type="caution">
    <text evidence="1">The sequence shown here is derived from an EMBL/GenBank/DDBJ whole genome shotgun (WGS) entry which is preliminary data.</text>
</comment>
<dbReference type="AlphaFoldDB" id="A0AAD3MHQ7"/>
<sequence>MVTVINQCLSSLKTLEKQGSTSHADGQMQPHSAAGGSILAREDMVSCDLLASQQSALASLMEAGSSVAEVPKAEKEEKEILPAVFPGDSVYVKVFRRKWNVPRREETYEVVQATSTAVQVKGSPTRYHLETLHHGTKEQG</sequence>
<accession>A0AAD3MHQ7</accession>
<dbReference type="Gene3D" id="2.30.30.850">
    <property type="match status" value="1"/>
</dbReference>
<keyword evidence="2" id="KW-1185">Reference proteome</keyword>
<dbReference type="EMBL" id="BRZM01007417">
    <property type="protein sequence ID" value="GLD54430.1"/>
    <property type="molecule type" value="Genomic_DNA"/>
</dbReference>